<dbReference type="PANTHER" id="PTHR12732:SF8">
    <property type="entry name" value="NUCLEAR MRNA EXPORT PROTEIN THP1"/>
    <property type="match status" value="1"/>
</dbReference>
<dbReference type="GO" id="GO:0003690">
    <property type="term" value="F:double-stranded DNA binding"/>
    <property type="evidence" value="ECO:0007669"/>
    <property type="project" value="InterPro"/>
</dbReference>
<dbReference type="EMBL" id="SWFT01000165">
    <property type="protein sequence ID" value="KAA8896417.1"/>
    <property type="molecule type" value="Genomic_DNA"/>
</dbReference>
<dbReference type="PANTHER" id="PTHR12732">
    <property type="entry name" value="UNCHARACTERIZED PROTEASOME COMPONENT REGION PCI-CONTAINING"/>
    <property type="match status" value="1"/>
</dbReference>
<name>A0A642UEK2_DIURU</name>
<evidence type="ECO:0000313" key="1">
    <source>
        <dbReference type="EMBL" id="KAA8896417.1"/>
    </source>
</evidence>
<dbReference type="InterPro" id="IPR045114">
    <property type="entry name" value="Csn12-like"/>
</dbReference>
<dbReference type="OrthoDB" id="5404651at2759"/>
<dbReference type="RefSeq" id="XP_034009396.1">
    <property type="nucleotide sequence ID" value="XM_034158809.1"/>
</dbReference>
<comment type="caution">
    <text evidence="1">The sequence shown here is derived from an EMBL/GenBank/DDBJ whole genome shotgun (WGS) entry which is preliminary data.</text>
</comment>
<dbReference type="GO" id="GO:0000973">
    <property type="term" value="P:post-transcriptional tethering of RNA polymerase II gene DNA at nuclear periphery"/>
    <property type="evidence" value="ECO:0007669"/>
    <property type="project" value="TreeGrafter"/>
</dbReference>
<dbReference type="SMART" id="SM00753">
    <property type="entry name" value="PAM"/>
    <property type="match status" value="1"/>
</dbReference>
<gene>
    <name evidence="1" type="ORF">DIURU_005789</name>
</gene>
<organism evidence="1 2">
    <name type="scientific">Diutina rugosa</name>
    <name type="common">Yeast</name>
    <name type="synonym">Candida rugosa</name>
    <dbReference type="NCBI Taxonomy" id="5481"/>
    <lineage>
        <taxon>Eukaryota</taxon>
        <taxon>Fungi</taxon>
        <taxon>Dikarya</taxon>
        <taxon>Ascomycota</taxon>
        <taxon>Saccharomycotina</taxon>
        <taxon>Pichiomycetes</taxon>
        <taxon>Debaryomycetaceae</taxon>
        <taxon>Diutina</taxon>
    </lineage>
</organism>
<dbReference type="GO" id="GO:0006368">
    <property type="term" value="P:transcription elongation by RNA polymerase II"/>
    <property type="evidence" value="ECO:0007669"/>
    <property type="project" value="TreeGrafter"/>
</dbReference>
<reference evidence="1 2" key="1">
    <citation type="submission" date="2019-07" db="EMBL/GenBank/DDBJ databases">
        <title>Genome assembly of two rare yeast pathogens: Diutina rugosa and Trichomonascus ciferrii.</title>
        <authorList>
            <person name="Mixao V."/>
            <person name="Saus E."/>
            <person name="Hansen A."/>
            <person name="Lass-Flor C."/>
            <person name="Gabaldon T."/>
        </authorList>
    </citation>
    <scope>NUCLEOTIDE SEQUENCE [LARGE SCALE GENOMIC DNA]</scope>
    <source>
        <strain evidence="1 2">CBS 613</strain>
    </source>
</reference>
<dbReference type="GeneID" id="54784440"/>
<protein>
    <submittedName>
        <fullName evidence="1">Uncharacterized protein</fullName>
    </submittedName>
</protein>
<proteinExistence type="predicted"/>
<dbReference type="OMA" id="PQLCSNI"/>
<dbReference type="GO" id="GO:0003723">
    <property type="term" value="F:RNA binding"/>
    <property type="evidence" value="ECO:0007669"/>
    <property type="project" value="InterPro"/>
</dbReference>
<keyword evidence="2" id="KW-1185">Reference proteome</keyword>
<dbReference type="VEuPathDB" id="FungiDB:DIURU_005789"/>
<dbReference type="GO" id="GO:0016973">
    <property type="term" value="P:poly(A)+ mRNA export from nucleus"/>
    <property type="evidence" value="ECO:0007669"/>
    <property type="project" value="TreeGrafter"/>
</dbReference>
<dbReference type="GO" id="GO:0070390">
    <property type="term" value="C:transcription export complex 2"/>
    <property type="evidence" value="ECO:0007669"/>
    <property type="project" value="TreeGrafter"/>
</dbReference>
<sequence>MSLSQFLGQLGTKPNSKTLSRLFNLDPATNKFIVGIYNDTRDFNSLKQQVNQVEFYDGGWPAFDQVVFSFVRLCSQLDPNSLVMSFDLYAQFLSDVSVAFTNLGNGALIASVIAPTVDTVVPMARKLDQQLKNYEADAVYPRLTFLASVLLRVFNHIRSQLGDNTPEAKQSLLLYVSNKLCFIYNQIGNPLLCQNVFSNITTANLKFSQFPAADQLQYRFYLAKFYLIKHHLVDAYRHFSWCVERCSARERERVLKYLVPLGMMLGRSPNFNGITRQAGAVSWLPVYRDIAGAVSAGNYAGFVEAVTRHEAYLKQMGLLVLVRSKLEVVLFRNLLRQVWKIQGQASTLTYGAIQNALRLSWGAYAPEGGVDALVVENMVVSLVDQNLLRGKLVSSVSKVAVASSNVFPEISGIYTQKFGGAGDKWMDD</sequence>
<accession>A0A642UEK2</accession>
<dbReference type="AlphaFoldDB" id="A0A642UEK2"/>
<dbReference type="Proteomes" id="UP000449547">
    <property type="component" value="Unassembled WGS sequence"/>
</dbReference>
<evidence type="ECO:0000313" key="2">
    <source>
        <dbReference type="Proteomes" id="UP000449547"/>
    </source>
</evidence>